<evidence type="ECO:0000313" key="4">
    <source>
        <dbReference type="EMBL" id="KAE9395406.1"/>
    </source>
</evidence>
<comment type="similarity">
    <text evidence="1">Belongs to the oxygen-dependent FAD-linked oxidoreductase family.</text>
</comment>
<name>A0A6A4HC60_9AGAR</name>
<evidence type="ECO:0000256" key="2">
    <source>
        <dbReference type="ARBA" id="ARBA00023002"/>
    </source>
</evidence>
<dbReference type="InterPro" id="IPR012951">
    <property type="entry name" value="BBE"/>
</dbReference>
<accession>A0A6A4HC60</accession>
<evidence type="ECO:0000313" key="5">
    <source>
        <dbReference type="Proteomes" id="UP000799118"/>
    </source>
</evidence>
<dbReference type="Proteomes" id="UP000799118">
    <property type="component" value="Unassembled WGS sequence"/>
</dbReference>
<dbReference type="GO" id="GO:0016491">
    <property type="term" value="F:oxidoreductase activity"/>
    <property type="evidence" value="ECO:0007669"/>
    <property type="project" value="UniProtKB-KW"/>
</dbReference>
<evidence type="ECO:0000256" key="1">
    <source>
        <dbReference type="ARBA" id="ARBA00005466"/>
    </source>
</evidence>
<dbReference type="PANTHER" id="PTHR13878">
    <property type="entry name" value="GULONOLACTONE OXIDASE"/>
    <property type="match status" value="1"/>
</dbReference>
<dbReference type="InterPro" id="IPR006094">
    <property type="entry name" value="Oxid_FAD_bind_N"/>
</dbReference>
<sequence length="602" mass="64218">MEDINVLESVNPTLTQMLSKALNLIFHIFSWGSLVVVPGLSESLSSPCRCLYADSSCWPSDADFAALASQLSRPLIYPVPPESACYPLSDPVGNCTDVMLNTSNGTWRSDQAGAMQAINFETFIFQNGSISACYLNTTLGVPCEQGSIPPVGVDATTSDDIQAAVIFAEKWNLKVVVKNTGHDFLGRSSGRGSFMIWTHNMKNISYNATFVVQGGPSNETFNALTIGAGVQWYEAYAVADSYGRSVVGGISPGGSVGAAGGWVLGGGHSALSPQYGLGVDNALQFTLVTSSGSYLTANAYSHSDLFWALRGGGGGTFGVVTSVTYNTHPPTPVIAIVLSVESFDTPATAQSIVSEFLRFHPTMADLGWGGYAFFSAETSFLFVGVAPNISWAAANTTLAPLFEFFANSTSEEAVGYTMSYDSFYTLYEQVLGTPGTASSVGENVEIVSRLISRELLETDYEKVAETLLGLGTSLTYHLVAGGAVSKVDPDSVGLNPAWRNALGHVALGSSWLEGTNATAVRQIEDTLKGYLGVLEELVGPDGGAYFNEASLYEQNFQETFFGAHYARLEAIKDQYDPAGLFVVVEGVGSERWDEDLNCRIQF</sequence>
<dbReference type="Gene3D" id="3.30.465.10">
    <property type="match status" value="1"/>
</dbReference>
<dbReference type="InterPro" id="IPR016166">
    <property type="entry name" value="FAD-bd_PCMH"/>
</dbReference>
<dbReference type="PANTHER" id="PTHR13878:SF91">
    <property type="entry name" value="FAD BINDING DOMAIN PROTEIN (AFU_ORTHOLOGUE AFUA_6G12070)-RELATED"/>
    <property type="match status" value="1"/>
</dbReference>
<feature type="domain" description="FAD-binding PCMH-type" evidence="3">
    <location>
        <begin position="145"/>
        <end position="330"/>
    </location>
</feature>
<keyword evidence="2" id="KW-0560">Oxidoreductase</keyword>
<dbReference type="GO" id="GO:0071949">
    <property type="term" value="F:FAD binding"/>
    <property type="evidence" value="ECO:0007669"/>
    <property type="project" value="InterPro"/>
</dbReference>
<dbReference type="InterPro" id="IPR050432">
    <property type="entry name" value="FAD-linked_Oxidoreductases_BP"/>
</dbReference>
<dbReference type="InterPro" id="IPR036318">
    <property type="entry name" value="FAD-bd_PCMH-like_sf"/>
</dbReference>
<dbReference type="EMBL" id="ML769531">
    <property type="protein sequence ID" value="KAE9395406.1"/>
    <property type="molecule type" value="Genomic_DNA"/>
</dbReference>
<dbReference type="Pfam" id="PF08031">
    <property type="entry name" value="BBE"/>
    <property type="match status" value="1"/>
</dbReference>
<dbReference type="Pfam" id="PF01565">
    <property type="entry name" value="FAD_binding_4"/>
    <property type="match status" value="1"/>
</dbReference>
<dbReference type="AlphaFoldDB" id="A0A6A4HC60"/>
<gene>
    <name evidence="4" type="ORF">BT96DRAFT_966710</name>
</gene>
<evidence type="ECO:0000259" key="3">
    <source>
        <dbReference type="PROSITE" id="PS51387"/>
    </source>
</evidence>
<organism evidence="4 5">
    <name type="scientific">Gymnopus androsaceus JB14</name>
    <dbReference type="NCBI Taxonomy" id="1447944"/>
    <lineage>
        <taxon>Eukaryota</taxon>
        <taxon>Fungi</taxon>
        <taxon>Dikarya</taxon>
        <taxon>Basidiomycota</taxon>
        <taxon>Agaricomycotina</taxon>
        <taxon>Agaricomycetes</taxon>
        <taxon>Agaricomycetidae</taxon>
        <taxon>Agaricales</taxon>
        <taxon>Marasmiineae</taxon>
        <taxon>Omphalotaceae</taxon>
        <taxon>Gymnopus</taxon>
    </lineage>
</organism>
<keyword evidence="5" id="KW-1185">Reference proteome</keyword>
<dbReference type="InterPro" id="IPR016169">
    <property type="entry name" value="FAD-bd_PCMH_sub2"/>
</dbReference>
<proteinExistence type="inferred from homology"/>
<dbReference type="Gene3D" id="3.40.462.20">
    <property type="match status" value="1"/>
</dbReference>
<dbReference type="SUPFAM" id="SSF56176">
    <property type="entry name" value="FAD-binding/transporter-associated domain-like"/>
    <property type="match status" value="1"/>
</dbReference>
<protein>
    <submittedName>
        <fullName evidence="4">FAD-binding domain-containing protein</fullName>
    </submittedName>
</protein>
<reference evidence="4" key="1">
    <citation type="journal article" date="2019" name="Environ. Microbiol.">
        <title>Fungal ecological strategies reflected in gene transcription - a case study of two litter decomposers.</title>
        <authorList>
            <person name="Barbi F."/>
            <person name="Kohler A."/>
            <person name="Barry K."/>
            <person name="Baskaran P."/>
            <person name="Daum C."/>
            <person name="Fauchery L."/>
            <person name="Ihrmark K."/>
            <person name="Kuo A."/>
            <person name="LaButti K."/>
            <person name="Lipzen A."/>
            <person name="Morin E."/>
            <person name="Grigoriev I.V."/>
            <person name="Henrissat B."/>
            <person name="Lindahl B."/>
            <person name="Martin F."/>
        </authorList>
    </citation>
    <scope>NUCLEOTIDE SEQUENCE</scope>
    <source>
        <strain evidence="4">JB14</strain>
    </source>
</reference>
<dbReference type="OrthoDB" id="9983560at2759"/>
<dbReference type="PROSITE" id="PS51387">
    <property type="entry name" value="FAD_PCMH"/>
    <property type="match status" value="1"/>
</dbReference>